<keyword evidence="2" id="KW-1185">Reference proteome</keyword>
<reference evidence="1 2" key="1">
    <citation type="submission" date="2024-07" db="EMBL/GenBank/DDBJ databases">
        <title>Draft Genome Sequence of Ferrimicrobium acidiphilum Strain YE2023, Isolated from a Pulp of Bioleach Reactor.</title>
        <authorList>
            <person name="Elkina Y.A."/>
            <person name="Bulaeva A.G."/>
            <person name="Beletsky A.V."/>
            <person name="Mardanov A.V."/>
        </authorList>
    </citation>
    <scope>NUCLEOTIDE SEQUENCE [LARGE SCALE GENOMIC DNA]</scope>
    <source>
        <strain evidence="1 2">YE2023</strain>
    </source>
</reference>
<evidence type="ECO:0000313" key="1">
    <source>
        <dbReference type="EMBL" id="MEX6428249.1"/>
    </source>
</evidence>
<dbReference type="EMBL" id="JBFSHR010000001">
    <property type="protein sequence ID" value="MEX6428249.1"/>
    <property type="molecule type" value="Genomic_DNA"/>
</dbReference>
<sequence length="169" mass="19073">MALLEHFRYLARYVALDDAEIVREFGYLLVDATTEPVDLAPALVQLLQGMPASVEIWNVANAILNSSEPSTAAGDYGSQLIEHLSFCEHHQPSAMPRAVSARFVLRLGALEQCATCSFRLLPDELLRKYAAQFDQPVEMLDDRPIFVDDVRISRRQFVWPRLAPMLVGW</sequence>
<name>A0ABV3Y169_9ACTN</name>
<accession>A0ABV3Y169</accession>
<dbReference type="RefSeq" id="WP_298385390.1">
    <property type="nucleotide sequence ID" value="NZ_JBFSHR010000001.1"/>
</dbReference>
<proteinExistence type="predicted"/>
<dbReference type="Proteomes" id="UP001560267">
    <property type="component" value="Unassembled WGS sequence"/>
</dbReference>
<comment type="caution">
    <text evidence="1">The sequence shown here is derived from an EMBL/GenBank/DDBJ whole genome shotgun (WGS) entry which is preliminary data.</text>
</comment>
<evidence type="ECO:0000313" key="2">
    <source>
        <dbReference type="Proteomes" id="UP001560267"/>
    </source>
</evidence>
<protein>
    <submittedName>
        <fullName evidence="1">Uncharacterized protein</fullName>
    </submittedName>
</protein>
<organism evidence="1 2">
    <name type="scientific">Ferrimicrobium acidiphilum</name>
    <dbReference type="NCBI Taxonomy" id="121039"/>
    <lineage>
        <taxon>Bacteria</taxon>
        <taxon>Bacillati</taxon>
        <taxon>Actinomycetota</taxon>
        <taxon>Acidimicrobiia</taxon>
        <taxon>Acidimicrobiales</taxon>
        <taxon>Acidimicrobiaceae</taxon>
        <taxon>Ferrimicrobium</taxon>
    </lineage>
</organism>
<gene>
    <name evidence="1" type="ORF">AB6A68_00100</name>
</gene>